<proteinExistence type="predicted"/>
<gene>
    <name evidence="2" type="ORF">BDV41DRAFT_531796</name>
</gene>
<feature type="chain" id="PRO_5024960372" description="Secreted protein" evidence="1">
    <location>
        <begin position="39"/>
        <end position="78"/>
    </location>
</feature>
<name>A0A5N6W3F3_9EURO</name>
<evidence type="ECO:0000313" key="2">
    <source>
        <dbReference type="EMBL" id="KAE8315058.1"/>
    </source>
</evidence>
<sequence length="78" mass="8511">MNCQPSKDTPSLPSHTSHITVCLLTMLALATTSKLGRSAKIGGDIVSCVSRRCQSLMTYIERVVRPSSPPSLEPRPWD</sequence>
<evidence type="ECO:0008006" key="4">
    <source>
        <dbReference type="Google" id="ProtNLM"/>
    </source>
</evidence>
<keyword evidence="3" id="KW-1185">Reference proteome</keyword>
<evidence type="ECO:0000256" key="1">
    <source>
        <dbReference type="SAM" id="SignalP"/>
    </source>
</evidence>
<organism evidence="2 3">
    <name type="scientific">Aspergillus transmontanensis</name>
    <dbReference type="NCBI Taxonomy" id="1034304"/>
    <lineage>
        <taxon>Eukaryota</taxon>
        <taxon>Fungi</taxon>
        <taxon>Dikarya</taxon>
        <taxon>Ascomycota</taxon>
        <taxon>Pezizomycotina</taxon>
        <taxon>Eurotiomycetes</taxon>
        <taxon>Eurotiomycetidae</taxon>
        <taxon>Eurotiales</taxon>
        <taxon>Aspergillaceae</taxon>
        <taxon>Aspergillus</taxon>
        <taxon>Aspergillus subgen. Circumdati</taxon>
    </lineage>
</organism>
<reference evidence="3" key="1">
    <citation type="submission" date="2019-04" db="EMBL/GenBank/DDBJ databases">
        <title>Friends and foes A comparative genomics studyof 23 Aspergillus species from section Flavi.</title>
        <authorList>
            <consortium name="DOE Joint Genome Institute"/>
            <person name="Kjaerbolling I."/>
            <person name="Vesth T."/>
            <person name="Frisvad J.C."/>
            <person name="Nybo J.L."/>
            <person name="Theobald S."/>
            <person name="Kildgaard S."/>
            <person name="Isbrandt T."/>
            <person name="Kuo A."/>
            <person name="Sato A."/>
            <person name="Lyhne E.K."/>
            <person name="Kogle M.E."/>
            <person name="Wiebenga A."/>
            <person name="Kun R.S."/>
            <person name="Lubbers R.J."/>
            <person name="Makela M.R."/>
            <person name="Barry K."/>
            <person name="Chovatia M."/>
            <person name="Clum A."/>
            <person name="Daum C."/>
            <person name="Haridas S."/>
            <person name="He G."/>
            <person name="LaButti K."/>
            <person name="Lipzen A."/>
            <person name="Mondo S."/>
            <person name="Riley R."/>
            <person name="Salamov A."/>
            <person name="Simmons B.A."/>
            <person name="Magnuson J.K."/>
            <person name="Henrissat B."/>
            <person name="Mortensen U.H."/>
            <person name="Larsen T.O."/>
            <person name="Devries R.P."/>
            <person name="Grigoriev I.V."/>
            <person name="Machida M."/>
            <person name="Baker S.E."/>
            <person name="Andersen M.R."/>
        </authorList>
    </citation>
    <scope>NUCLEOTIDE SEQUENCE [LARGE SCALE GENOMIC DNA]</scope>
    <source>
        <strain evidence="3">CBS 130015</strain>
    </source>
</reference>
<keyword evidence="1" id="KW-0732">Signal</keyword>
<protein>
    <recommendedName>
        <fullName evidence="4">Secreted protein</fullName>
    </recommendedName>
</protein>
<dbReference type="Proteomes" id="UP000325433">
    <property type="component" value="Unassembled WGS sequence"/>
</dbReference>
<dbReference type="AlphaFoldDB" id="A0A5N6W3F3"/>
<feature type="signal peptide" evidence="1">
    <location>
        <begin position="1"/>
        <end position="38"/>
    </location>
</feature>
<accession>A0A5N6W3F3</accession>
<evidence type="ECO:0000313" key="3">
    <source>
        <dbReference type="Proteomes" id="UP000325433"/>
    </source>
</evidence>
<dbReference type="EMBL" id="ML738314">
    <property type="protein sequence ID" value="KAE8315058.1"/>
    <property type="molecule type" value="Genomic_DNA"/>
</dbReference>